<accession>E9R0E0</accession>
<accession>A0A0F7RI02</accession>
<proteinExistence type="predicted"/>
<sequence>MVWGKMDGWLNLGGEQWIKNDPSYVKFSKKSTVDSSIVGKRVVSKVNNLCFYDTPSWQDKDVAGSVDAGLGFIIDAKISVNDSYQYKVHNSHGQVFYITAIDTYVNVR</sequence>
<keyword evidence="2" id="KW-1185">Reference proteome</keyword>
<reference evidence="1 2" key="1">
    <citation type="journal article" date="2009" name="J. Bacteriol.">
        <title>The complete genome sequence of Bacillus anthracis Ames 'Ancestor'.</title>
        <authorList>
            <person name="Ravel J."/>
            <person name="Jiang L."/>
            <person name="Stanley S.T."/>
            <person name="Wilson M.R."/>
            <person name="Decker R.S."/>
            <person name="Read T.D."/>
            <person name="Worsham P."/>
            <person name="Keim P.S."/>
            <person name="Salzberg S.L."/>
            <person name="Fraser-Liggett C.M."/>
            <person name="Rasko D.A."/>
        </authorList>
    </citation>
    <scope>NUCLEOTIDE SEQUENCE [LARGE SCALE GENOMIC DNA]</scope>
    <source>
        <strain evidence="2">Ames ancestor</strain>
    </source>
</reference>
<evidence type="ECO:0000313" key="1">
    <source>
        <dbReference type="EMBL" id="AAT31277.2"/>
    </source>
</evidence>
<accession>Q81R93</accession>
<organism evidence="1 2">
    <name type="scientific">Bacillus anthracis</name>
    <name type="common">anthrax bacterium</name>
    <dbReference type="NCBI Taxonomy" id="1392"/>
    <lineage>
        <taxon>Bacteria</taxon>
        <taxon>Bacillati</taxon>
        <taxon>Bacillota</taxon>
        <taxon>Bacilli</taxon>
        <taxon>Bacillales</taxon>
        <taxon>Bacillaceae</taxon>
        <taxon>Bacillus</taxon>
        <taxon>Bacillus cereus group</taxon>
    </lineage>
</organism>
<protein>
    <submittedName>
        <fullName evidence="1">Conserved domain protein</fullName>
    </submittedName>
</protein>
<name>A0A0F7RI02_BACAN</name>
<accession>E9R0D9</accession>
<accession>Q6HZG9</accession>
<dbReference type="AlphaFoldDB" id="A0A0F7RI02"/>
<accession>Q6KTF6</accession>
<gene>
    <name evidence="1" type="ordered locus">GBAA_2159</name>
</gene>
<evidence type="ECO:0000313" key="2">
    <source>
        <dbReference type="Proteomes" id="UP000000594"/>
    </source>
</evidence>
<dbReference type="EMBL" id="AE017334">
    <property type="protein sequence ID" value="AAT31277.2"/>
    <property type="molecule type" value="Genomic_DNA"/>
</dbReference>
<dbReference type="KEGG" id="bar:GBAA_2159"/>
<dbReference type="Proteomes" id="UP000000594">
    <property type="component" value="Chromosome"/>
</dbReference>